<dbReference type="PIRSF" id="PIRSF037239">
    <property type="entry name" value="Exonuclease_Xrn2"/>
    <property type="match status" value="1"/>
</dbReference>
<comment type="caution">
    <text evidence="12">The sequence shown here is derived from an EMBL/GenBank/DDBJ whole genome shotgun (WGS) entry which is preliminary data.</text>
</comment>
<comment type="subcellular location">
    <subcellularLocation>
        <location evidence="1">Nucleus</location>
    </subcellularLocation>
</comment>
<keyword evidence="13" id="KW-1185">Reference proteome</keyword>
<evidence type="ECO:0000256" key="2">
    <source>
        <dbReference type="ARBA" id="ARBA00006994"/>
    </source>
</evidence>
<dbReference type="Pfam" id="PF17846">
    <property type="entry name" value="XRN_M"/>
    <property type="match status" value="1"/>
</dbReference>
<keyword evidence="5 8" id="KW-0378">Hydrolase</keyword>
<dbReference type="Gene3D" id="1.25.40.1050">
    <property type="match status" value="1"/>
</dbReference>
<protein>
    <recommendedName>
        <fullName evidence="8">5'-3' exoribonuclease</fullName>
        <ecNumber evidence="8">3.1.13.-</ecNumber>
    </recommendedName>
</protein>
<feature type="domain" description="Xrn1 N-terminal" evidence="10">
    <location>
        <begin position="3"/>
        <end position="245"/>
    </location>
</feature>
<dbReference type="GO" id="GO:0006397">
    <property type="term" value="P:mRNA processing"/>
    <property type="evidence" value="ECO:0007669"/>
    <property type="project" value="UniProtKB-UniRule"/>
</dbReference>
<dbReference type="InterPro" id="IPR041412">
    <property type="entry name" value="Xrn1_helical"/>
</dbReference>
<evidence type="ECO:0000256" key="5">
    <source>
        <dbReference type="ARBA" id="ARBA00022801"/>
    </source>
</evidence>
<feature type="compositionally biased region" description="Low complexity" evidence="9">
    <location>
        <begin position="1055"/>
        <end position="1064"/>
    </location>
</feature>
<organism evidence="12 13">
    <name type="scientific">Cyclostephanos tholiformis</name>
    <dbReference type="NCBI Taxonomy" id="382380"/>
    <lineage>
        <taxon>Eukaryota</taxon>
        <taxon>Sar</taxon>
        <taxon>Stramenopiles</taxon>
        <taxon>Ochrophyta</taxon>
        <taxon>Bacillariophyta</taxon>
        <taxon>Coscinodiscophyceae</taxon>
        <taxon>Thalassiosirophycidae</taxon>
        <taxon>Stephanodiscales</taxon>
        <taxon>Stephanodiscaceae</taxon>
        <taxon>Cyclostephanos</taxon>
    </lineage>
</organism>
<keyword evidence="7" id="KW-0539">Nucleus</keyword>
<keyword evidence="3 8" id="KW-0507">mRNA processing</keyword>
<proteinExistence type="inferred from homology"/>
<dbReference type="PANTHER" id="PTHR12341">
    <property type="entry name" value="5'-&gt;3' EXORIBONUCLEASE"/>
    <property type="match status" value="1"/>
</dbReference>
<comment type="function">
    <text evidence="8">Possesses 5'-&gt;3' exoribonuclease activity. May promote termination of transcription by RNA polymerase II.</text>
</comment>
<dbReference type="Proteomes" id="UP001530377">
    <property type="component" value="Unassembled WGS sequence"/>
</dbReference>
<evidence type="ECO:0000256" key="3">
    <source>
        <dbReference type="ARBA" id="ARBA00022664"/>
    </source>
</evidence>
<dbReference type="Gene3D" id="3.40.50.12390">
    <property type="match status" value="2"/>
</dbReference>
<feature type="compositionally biased region" description="Low complexity" evidence="9">
    <location>
        <begin position="1005"/>
        <end position="1048"/>
    </location>
</feature>
<dbReference type="AlphaFoldDB" id="A0ABD3SBC1"/>
<dbReference type="Pfam" id="PF03159">
    <property type="entry name" value="XRN_N"/>
    <property type="match status" value="1"/>
</dbReference>
<evidence type="ECO:0000256" key="9">
    <source>
        <dbReference type="SAM" id="MobiDB-lite"/>
    </source>
</evidence>
<accession>A0ABD3SBC1</accession>
<evidence type="ECO:0000256" key="4">
    <source>
        <dbReference type="ARBA" id="ARBA00022722"/>
    </source>
</evidence>
<sequence length="1089" mass="124205">MGYPKIIQDVLEERVQLAGGHGSVRVPFDATGPNPSGLEVDNLYIDMNGIIHPCSHPEVGPHPKNEQEMYENVCHYVDRLFRAVRPRKLLHLAVDGVAPRAKMNQQRSRRFRAAQEARERAGTEVKVREELEEQGVTVPPPSEKPWDSNVITPGTNFMIELSEYVRFYIRKRIATDKAWKNIKVIFSDASIPGEGEHKIMAHVRQQRGQEGYDPNLVHVLHGLDADLIMLALATHEAHFYILREEVLFGRQSIEVTERRREESGFSLKQKMLDEAVGAEAMELPENANKPLQRLSVPILREYLANEFMSVMNPPFKGEVSFERLVDDIVFMCFFVGNDFLPHLPSLDIRDGALDYLFNVYRRLLPGLGGYLTDHGGKVNLDRVDVILAEVGSIEDYVFEMKHKNEENEKSRRAYNKRNKIAGNKLPAGGIANAPKESFQQMGRASRIMAEKDAAAAASGDMASSADDVKLQKGYSAKEELRKKLKAKSTSVEDNAKAAEKLKLQLLSNGSMEFAAVANEEDRYYQDKCKADDVKNHGGREHLFRSYVVGLCWVMKYYYEGCPSWKWYFPFHYAPFASDLRNIERFQKDCESFELCEPFKPVEQLLAVLPEDSSHAVPKEARWLMADEESPIIDFYPKDVPCDPNGKAMPWLWVVLLPFINEERLLAALHPTMEKWTPKELLCNSRGLDDGYVFLHKDHPFSKETVFILNSKDEYTRDKFCLAEKDIARAFCFFGYFRKPLSHEMYSLDEDSIVPLPPTSNKISRSSDIFSEPIEPNMAVCFAFTEPSMKRHKSEILPGAVLHPSILTDDDRRIRRPRLNRGGDTIANLGGHNKSHQSGYGSMNINSYERDLAMKTGRGKQMNQAGTRSWGSMEPTPKRFNGGQFQVTPQVPTIQRWQPPPHHKFPPPPPHPSIIWQPPHPINQTQQYSQGYQQQVQYNPYANVFHQPAMGALTGNGCNPTQQQQQWGQNSSYAYQQQNNAQQQHQGYTANYNQPNQRQIGFAFNQQGQQRKAHQQQPQSNYNQPNQRQNGFAFNQQGQQRQAHQQQGQPNISFHQPQQQSQQSQTGGRANLTNLRAQLLSTLQNQRKGN</sequence>
<dbReference type="InterPro" id="IPR027073">
    <property type="entry name" value="5_3_exoribonuclease"/>
</dbReference>
<reference evidence="12 13" key="1">
    <citation type="submission" date="2024-10" db="EMBL/GenBank/DDBJ databases">
        <title>Updated reference genomes for cyclostephanoid diatoms.</title>
        <authorList>
            <person name="Roberts W.R."/>
            <person name="Alverson A.J."/>
        </authorList>
    </citation>
    <scope>NUCLEOTIDE SEQUENCE [LARGE SCALE GENOMIC DNA]</scope>
    <source>
        <strain evidence="12 13">AJA228-03</strain>
    </source>
</reference>
<comment type="similarity">
    <text evidence="2 8">Belongs to the 5'-3' exonuclease family. XRN2/RAT1 subfamily.</text>
</comment>
<dbReference type="InterPro" id="IPR004859">
    <property type="entry name" value="Xrn1_N"/>
</dbReference>
<evidence type="ECO:0000256" key="6">
    <source>
        <dbReference type="ARBA" id="ARBA00022839"/>
    </source>
</evidence>
<name>A0ABD3SBC1_9STRA</name>
<evidence type="ECO:0000256" key="8">
    <source>
        <dbReference type="PIRNR" id="PIRNR037239"/>
    </source>
</evidence>
<evidence type="ECO:0000313" key="12">
    <source>
        <dbReference type="EMBL" id="KAL3821828.1"/>
    </source>
</evidence>
<feature type="domain" description="Xrn1 helical" evidence="11">
    <location>
        <begin position="320"/>
        <end position="810"/>
    </location>
</feature>
<dbReference type="EC" id="3.1.13.-" evidence="8"/>
<feature type="region of interest" description="Disordered" evidence="9">
    <location>
        <begin position="1005"/>
        <end position="1067"/>
    </location>
</feature>
<gene>
    <name evidence="12" type="ORF">ACHAXA_003330</name>
</gene>
<feature type="region of interest" description="Disordered" evidence="9">
    <location>
        <begin position="819"/>
        <end position="842"/>
    </location>
</feature>
<evidence type="ECO:0000256" key="1">
    <source>
        <dbReference type="ARBA" id="ARBA00004123"/>
    </source>
</evidence>
<dbReference type="GO" id="GO:0005634">
    <property type="term" value="C:nucleus"/>
    <property type="evidence" value="ECO:0007669"/>
    <property type="project" value="UniProtKB-SubCell"/>
</dbReference>
<evidence type="ECO:0000256" key="7">
    <source>
        <dbReference type="ARBA" id="ARBA00023242"/>
    </source>
</evidence>
<evidence type="ECO:0000259" key="10">
    <source>
        <dbReference type="Pfam" id="PF03159"/>
    </source>
</evidence>
<dbReference type="CDD" id="cd18673">
    <property type="entry name" value="PIN_XRN1-2-like"/>
    <property type="match status" value="1"/>
</dbReference>
<evidence type="ECO:0000313" key="13">
    <source>
        <dbReference type="Proteomes" id="UP001530377"/>
    </source>
</evidence>
<keyword evidence="6 8" id="KW-0269">Exonuclease</keyword>
<keyword evidence="4 8" id="KW-0540">Nuclease</keyword>
<dbReference type="GO" id="GO:0004534">
    <property type="term" value="F:5'-3' RNA exonuclease activity"/>
    <property type="evidence" value="ECO:0007669"/>
    <property type="project" value="UniProtKB-UniRule"/>
</dbReference>
<dbReference type="InterPro" id="IPR017151">
    <property type="entry name" value="Xrn2/3/4"/>
</dbReference>
<dbReference type="EMBL" id="JALLPB020000083">
    <property type="protein sequence ID" value="KAL3821828.1"/>
    <property type="molecule type" value="Genomic_DNA"/>
</dbReference>
<evidence type="ECO:0000259" key="11">
    <source>
        <dbReference type="Pfam" id="PF17846"/>
    </source>
</evidence>
<dbReference type="PANTHER" id="PTHR12341:SF41">
    <property type="entry name" value="5'-3' EXORIBONUCLEASE 2"/>
    <property type="match status" value="1"/>
</dbReference>